<evidence type="ECO:0000313" key="1">
    <source>
        <dbReference type="EMBL" id="GAA1216003.1"/>
    </source>
</evidence>
<reference evidence="2" key="1">
    <citation type="journal article" date="2019" name="Int. J. Syst. Evol. Microbiol.">
        <title>The Global Catalogue of Microorganisms (GCM) 10K type strain sequencing project: providing services to taxonomists for standard genome sequencing and annotation.</title>
        <authorList>
            <consortium name="The Broad Institute Genomics Platform"/>
            <consortium name="The Broad Institute Genome Sequencing Center for Infectious Disease"/>
            <person name="Wu L."/>
            <person name="Ma J."/>
        </authorList>
    </citation>
    <scope>NUCLEOTIDE SEQUENCE [LARGE SCALE GENOMIC DNA]</scope>
    <source>
        <strain evidence="2">JCM 12762</strain>
    </source>
</reference>
<proteinExistence type="predicted"/>
<sequence length="85" mass="9561">MHGYRASGASNPSPNGARVSRACQVKAANFQLFIAQRERHARRHDARINSRIYSCVDLTCVSFVARHEIRLDPAADERPIEKLSL</sequence>
<accession>A0ABP4GEY3</accession>
<keyword evidence="2" id="KW-1185">Reference proteome</keyword>
<dbReference type="Proteomes" id="UP001500943">
    <property type="component" value="Unassembled WGS sequence"/>
</dbReference>
<protein>
    <submittedName>
        <fullName evidence="1">Uncharacterized protein</fullName>
    </submittedName>
</protein>
<name>A0ABP4GEY3_9MICO</name>
<organism evidence="1 2">
    <name type="scientific">Rhodoglobus aureus</name>
    <dbReference type="NCBI Taxonomy" id="191497"/>
    <lineage>
        <taxon>Bacteria</taxon>
        <taxon>Bacillati</taxon>
        <taxon>Actinomycetota</taxon>
        <taxon>Actinomycetes</taxon>
        <taxon>Micrococcales</taxon>
        <taxon>Microbacteriaceae</taxon>
        <taxon>Rhodoglobus</taxon>
    </lineage>
</organism>
<gene>
    <name evidence="1" type="ORF">GCM10009655_14160</name>
</gene>
<comment type="caution">
    <text evidence="1">The sequence shown here is derived from an EMBL/GenBank/DDBJ whole genome shotgun (WGS) entry which is preliminary data.</text>
</comment>
<dbReference type="EMBL" id="BAAAKW010000026">
    <property type="protein sequence ID" value="GAA1216003.1"/>
    <property type="molecule type" value="Genomic_DNA"/>
</dbReference>
<evidence type="ECO:0000313" key="2">
    <source>
        <dbReference type="Proteomes" id="UP001500943"/>
    </source>
</evidence>